<dbReference type="OrthoDB" id="686209at2759"/>
<evidence type="ECO:0000313" key="4">
    <source>
        <dbReference type="EMBL" id="KAJ1253726.1"/>
    </source>
</evidence>
<dbReference type="Pfam" id="PF26138">
    <property type="entry name" value="DUF8040"/>
    <property type="match status" value="1"/>
</dbReference>
<evidence type="ECO:0000256" key="1">
    <source>
        <dbReference type="SAM" id="MobiDB-lite"/>
    </source>
</evidence>
<dbReference type="Pfam" id="PF12776">
    <property type="entry name" value="Myb_DNA-bind_3"/>
    <property type="match status" value="1"/>
</dbReference>
<protein>
    <recommendedName>
        <fullName evidence="6">DDE Tnp4 domain-containing protein</fullName>
    </recommendedName>
</protein>
<evidence type="ECO:0008006" key="6">
    <source>
        <dbReference type="Google" id="ProtNLM"/>
    </source>
</evidence>
<reference evidence="4 5" key="1">
    <citation type="submission" date="2022-10" db="EMBL/GenBank/DDBJ databases">
        <title>WGS assembly of Paspalum vaginatum 540-79.</title>
        <authorList>
            <person name="Sun G."/>
            <person name="Wase N."/>
            <person name="Shu S."/>
            <person name="Jenkins J."/>
            <person name="Zhou B."/>
            <person name="Torres-Rodriguez J."/>
            <person name="Chen C."/>
            <person name="Sandor L."/>
            <person name="Plott C."/>
            <person name="Yoshinga Y."/>
            <person name="Daum C."/>
            <person name="Qi P."/>
            <person name="Barry K."/>
            <person name="Lipzen A."/>
            <person name="Berry L."/>
            <person name="Pedersen C."/>
            <person name="Gottilla T."/>
            <person name="Foltz A."/>
            <person name="Yu H."/>
            <person name="O'Malley R."/>
            <person name="Zhang C."/>
            <person name="Devos K."/>
            <person name="Sigmon B."/>
            <person name="Yu B."/>
            <person name="Obata T."/>
            <person name="Schmutz J."/>
            <person name="Schnable J."/>
        </authorList>
    </citation>
    <scope>NUCLEOTIDE SEQUENCE [LARGE SCALE GENOMIC DNA]</scope>
    <source>
        <strain evidence="5">cv. 540-79</strain>
    </source>
</reference>
<keyword evidence="5" id="KW-1185">Reference proteome</keyword>
<feature type="domain" description="Myb/SANT-like" evidence="2">
    <location>
        <begin position="96"/>
        <end position="170"/>
    </location>
</feature>
<comment type="caution">
    <text evidence="4">The sequence shown here is derived from an EMBL/GenBank/DDBJ whole genome shotgun (WGS) entry which is preliminary data.</text>
</comment>
<proteinExistence type="predicted"/>
<feature type="domain" description="DUF8040" evidence="3">
    <location>
        <begin position="1"/>
        <end position="37"/>
    </location>
</feature>
<gene>
    <name evidence="4" type="ORF">BS78_K206800</name>
</gene>
<dbReference type="Proteomes" id="UP001164776">
    <property type="component" value="Unassembled WGS sequence"/>
</dbReference>
<dbReference type="EMBL" id="MU630805">
    <property type="protein sequence ID" value="KAJ1253726.1"/>
    <property type="molecule type" value="Genomic_DNA"/>
</dbReference>
<evidence type="ECO:0000313" key="5">
    <source>
        <dbReference type="Proteomes" id="UP001164776"/>
    </source>
</evidence>
<dbReference type="AlphaFoldDB" id="A0A9W7X817"/>
<feature type="region of interest" description="Disordered" evidence="1">
    <location>
        <begin position="235"/>
        <end position="260"/>
    </location>
</feature>
<organism evidence="4 5">
    <name type="scientific">Paspalum vaginatum</name>
    <name type="common">seashore paspalum</name>
    <dbReference type="NCBI Taxonomy" id="158149"/>
    <lineage>
        <taxon>Eukaryota</taxon>
        <taxon>Viridiplantae</taxon>
        <taxon>Streptophyta</taxon>
        <taxon>Embryophyta</taxon>
        <taxon>Tracheophyta</taxon>
        <taxon>Spermatophyta</taxon>
        <taxon>Magnoliopsida</taxon>
        <taxon>Liliopsida</taxon>
        <taxon>Poales</taxon>
        <taxon>Poaceae</taxon>
        <taxon>PACMAD clade</taxon>
        <taxon>Panicoideae</taxon>
        <taxon>Andropogonodae</taxon>
        <taxon>Paspaleae</taxon>
        <taxon>Paspalinae</taxon>
        <taxon>Paspalum</taxon>
    </lineage>
</organism>
<evidence type="ECO:0000259" key="2">
    <source>
        <dbReference type="Pfam" id="PF12776"/>
    </source>
</evidence>
<accession>A0A9W7X817</accession>
<sequence>MFLHVVGHNQRFRVIGVTFRRSVKTISRYFHQVLYVVGELHNDLIVPPTTNVHPRILNSLRWYPYFNDCIGAIDGTHVLARVPLKMQAAFRGRKHTTTQNGVRTDKGFKEIHVRAIAKQLTEAFAPQVFTANQLYNHLRKWWQRWVKVCRLKDISAALWDEDNYMIVLDDGHLMEYTKVNYPADAKFLNVPIENYLQMQILFCSGQATGRYAMASNEPLGVPTDLGQLEQETTINLSTDTESVKPTDHHGSRKRKRASEQDQLLTIGMTGAVQSVANAMLTPMHNELHPDPYSQEALMFALCYLLKNKAEGLCFVQMTEEHKHRTKACVLRVIAKLW</sequence>
<evidence type="ECO:0000259" key="3">
    <source>
        <dbReference type="Pfam" id="PF26138"/>
    </source>
</evidence>
<dbReference type="PANTHER" id="PTHR47127">
    <property type="entry name" value="10A19I.15"/>
    <property type="match status" value="1"/>
</dbReference>
<dbReference type="InterPro" id="IPR058353">
    <property type="entry name" value="DUF8040"/>
</dbReference>
<dbReference type="InterPro" id="IPR024752">
    <property type="entry name" value="Myb/SANT-like_dom"/>
</dbReference>
<name>A0A9W7X817_9POAL</name>